<feature type="transmembrane region" description="Helical" evidence="2">
    <location>
        <begin position="150"/>
        <end position="169"/>
    </location>
</feature>
<evidence type="ECO:0000256" key="2">
    <source>
        <dbReference type="SAM" id="Phobius"/>
    </source>
</evidence>
<keyword evidence="2" id="KW-1133">Transmembrane helix</keyword>
<dbReference type="Pfam" id="PF06912">
    <property type="entry name" value="DUF1275"/>
    <property type="match status" value="1"/>
</dbReference>
<evidence type="ECO:0008006" key="5">
    <source>
        <dbReference type="Google" id="ProtNLM"/>
    </source>
</evidence>
<feature type="transmembrane region" description="Helical" evidence="2">
    <location>
        <begin position="208"/>
        <end position="226"/>
    </location>
</feature>
<name>A0A1J7J0I6_9PEZI</name>
<gene>
    <name evidence="3" type="ORF">CONLIGDRAFT_658085</name>
</gene>
<keyword evidence="2" id="KW-0472">Membrane</keyword>
<dbReference type="STRING" id="1408157.A0A1J7J0I6"/>
<sequence>MSTATELPPRDSSHSSKGVQKPKAHLRDTICDAGAAPLLIEIELLLLSFATGIQDAATYPDYRCFASNQTGNAVLLAVGLAGIGGDMFDLPNIGVSLGAFVGGCYVMGQLANLVGPRRRLWVLFSNMVSTAMVYAAAAVQWILIPTHTGTIPLVIISLLAFSSGAQVAMTRPLNVPQITTAMATAAFVDLLIDPRLHAFKNRGRNRRFLFLLMLTTGAFAGAYAYARVGSPFTLLICAAVKTIVTVLVYFNVAESRSCVEGRIEGPHL</sequence>
<dbReference type="PANTHER" id="PTHR37488">
    <property type="entry name" value="DUF1275 DOMAIN-CONTAINING PROTEIN"/>
    <property type="match status" value="1"/>
</dbReference>
<dbReference type="EMBL" id="KV875111">
    <property type="protein sequence ID" value="OIW22652.1"/>
    <property type="molecule type" value="Genomic_DNA"/>
</dbReference>
<evidence type="ECO:0000313" key="3">
    <source>
        <dbReference type="EMBL" id="OIW22652.1"/>
    </source>
</evidence>
<dbReference type="AlphaFoldDB" id="A0A1J7J0I6"/>
<dbReference type="OrthoDB" id="5222948at2759"/>
<accession>A0A1J7J0I6</accession>
<keyword evidence="2" id="KW-0812">Transmembrane</keyword>
<dbReference type="Proteomes" id="UP000182658">
    <property type="component" value="Unassembled WGS sequence"/>
</dbReference>
<proteinExistence type="predicted"/>
<evidence type="ECO:0000256" key="1">
    <source>
        <dbReference type="SAM" id="MobiDB-lite"/>
    </source>
</evidence>
<dbReference type="PANTHER" id="PTHR37488:SF2">
    <property type="entry name" value="DUF1275 DOMAIN-CONTAINING PROTEIN"/>
    <property type="match status" value="1"/>
</dbReference>
<dbReference type="InParanoid" id="A0A1J7J0I6"/>
<feature type="transmembrane region" description="Helical" evidence="2">
    <location>
        <begin position="232"/>
        <end position="252"/>
    </location>
</feature>
<evidence type="ECO:0000313" key="4">
    <source>
        <dbReference type="Proteomes" id="UP000182658"/>
    </source>
</evidence>
<dbReference type="InterPro" id="IPR010699">
    <property type="entry name" value="DUF1275"/>
</dbReference>
<feature type="transmembrane region" description="Helical" evidence="2">
    <location>
        <begin position="90"/>
        <end position="108"/>
    </location>
</feature>
<organism evidence="3 4">
    <name type="scientific">Coniochaeta ligniaria NRRL 30616</name>
    <dbReference type="NCBI Taxonomy" id="1408157"/>
    <lineage>
        <taxon>Eukaryota</taxon>
        <taxon>Fungi</taxon>
        <taxon>Dikarya</taxon>
        <taxon>Ascomycota</taxon>
        <taxon>Pezizomycotina</taxon>
        <taxon>Sordariomycetes</taxon>
        <taxon>Sordariomycetidae</taxon>
        <taxon>Coniochaetales</taxon>
        <taxon>Coniochaetaceae</taxon>
        <taxon>Coniochaeta</taxon>
    </lineage>
</organism>
<reference evidence="3 4" key="1">
    <citation type="submission" date="2016-10" db="EMBL/GenBank/DDBJ databases">
        <title>Draft genome sequence of Coniochaeta ligniaria NRRL30616, a lignocellulolytic fungus for bioabatement of inhibitors in plant biomass hydrolysates.</title>
        <authorList>
            <consortium name="DOE Joint Genome Institute"/>
            <person name="Jimenez D.J."/>
            <person name="Hector R.E."/>
            <person name="Riley R."/>
            <person name="Sun H."/>
            <person name="Grigoriev I.V."/>
            <person name="Van Elsas J.D."/>
            <person name="Nichols N.N."/>
        </authorList>
    </citation>
    <scope>NUCLEOTIDE SEQUENCE [LARGE SCALE GENOMIC DNA]</scope>
    <source>
        <strain evidence="3 4">NRRL 30616</strain>
    </source>
</reference>
<keyword evidence="4" id="KW-1185">Reference proteome</keyword>
<feature type="transmembrane region" description="Helical" evidence="2">
    <location>
        <begin position="120"/>
        <end position="144"/>
    </location>
</feature>
<feature type="region of interest" description="Disordered" evidence="1">
    <location>
        <begin position="1"/>
        <end position="21"/>
    </location>
</feature>
<protein>
    <recommendedName>
        <fullName evidence="5">DUF1275 domain protein</fullName>
    </recommendedName>
</protein>